<dbReference type="FunFam" id="1.10.238.10:FF:000003">
    <property type="entry name" value="Calmodulin A"/>
    <property type="match status" value="1"/>
</dbReference>
<name>A0AAD3H7G6_9STRA</name>
<comment type="caution">
    <text evidence="6">The sequence shown here is derived from an EMBL/GenBank/DDBJ whole genome shotgun (WGS) entry which is preliminary data.</text>
</comment>
<keyword evidence="7" id="KW-1185">Reference proteome</keyword>
<dbReference type="Gene3D" id="2.130.10.30">
    <property type="entry name" value="Regulator of chromosome condensation 1/beta-lactamase-inhibitor protein II"/>
    <property type="match status" value="2"/>
</dbReference>
<dbReference type="Pfam" id="PF13499">
    <property type="entry name" value="EF-hand_7"/>
    <property type="match status" value="1"/>
</dbReference>
<accession>A0AAD3H7G6</accession>
<dbReference type="InterPro" id="IPR051210">
    <property type="entry name" value="Ub_ligase/GEF_domain"/>
</dbReference>
<proteinExistence type="predicted"/>
<evidence type="ECO:0000313" key="6">
    <source>
        <dbReference type="EMBL" id="GFH52774.1"/>
    </source>
</evidence>
<dbReference type="SMART" id="SM00054">
    <property type="entry name" value="EFh"/>
    <property type="match status" value="4"/>
</dbReference>
<gene>
    <name evidence="6" type="ORF">CTEN210_09250</name>
</gene>
<feature type="domain" description="EF-hand" evidence="5">
    <location>
        <begin position="117"/>
        <end position="152"/>
    </location>
</feature>
<feature type="coiled-coil region" evidence="4">
    <location>
        <begin position="180"/>
        <end position="207"/>
    </location>
</feature>
<dbReference type="Pfam" id="PF00415">
    <property type="entry name" value="RCC1"/>
    <property type="match status" value="1"/>
</dbReference>
<protein>
    <recommendedName>
        <fullName evidence="5">EF-hand domain-containing protein</fullName>
    </recommendedName>
</protein>
<evidence type="ECO:0000256" key="1">
    <source>
        <dbReference type="ARBA" id="ARBA00022737"/>
    </source>
</evidence>
<dbReference type="Proteomes" id="UP001054902">
    <property type="component" value="Unassembled WGS sequence"/>
</dbReference>
<dbReference type="GO" id="GO:0005509">
    <property type="term" value="F:calcium ion binding"/>
    <property type="evidence" value="ECO:0007669"/>
    <property type="project" value="InterPro"/>
</dbReference>
<dbReference type="Pfam" id="PF13202">
    <property type="entry name" value="EF-hand_5"/>
    <property type="match status" value="1"/>
</dbReference>
<evidence type="ECO:0000256" key="3">
    <source>
        <dbReference type="PROSITE-ProRule" id="PRU00235"/>
    </source>
</evidence>
<evidence type="ECO:0000256" key="2">
    <source>
        <dbReference type="ARBA" id="ARBA00022837"/>
    </source>
</evidence>
<evidence type="ECO:0000259" key="5">
    <source>
        <dbReference type="PROSITE" id="PS50222"/>
    </source>
</evidence>
<feature type="domain" description="EF-hand" evidence="5">
    <location>
        <begin position="37"/>
        <end position="72"/>
    </location>
</feature>
<dbReference type="InterPro" id="IPR000408">
    <property type="entry name" value="Reg_chr_condens"/>
</dbReference>
<dbReference type="AlphaFoldDB" id="A0AAD3H7G6"/>
<dbReference type="InterPro" id="IPR009091">
    <property type="entry name" value="RCC1/BLIP-II"/>
</dbReference>
<dbReference type="Pfam" id="PF00036">
    <property type="entry name" value="EF-hand_1"/>
    <property type="match status" value="1"/>
</dbReference>
<dbReference type="Pfam" id="PF13540">
    <property type="entry name" value="RCC1_2"/>
    <property type="match status" value="2"/>
</dbReference>
<dbReference type="PANTHER" id="PTHR22870:SF408">
    <property type="entry name" value="OS09G0560450 PROTEIN"/>
    <property type="match status" value="1"/>
</dbReference>
<feature type="domain" description="EF-hand" evidence="5">
    <location>
        <begin position="1"/>
        <end position="36"/>
    </location>
</feature>
<feature type="repeat" description="RCC1" evidence="3">
    <location>
        <begin position="653"/>
        <end position="704"/>
    </location>
</feature>
<keyword evidence="4" id="KW-0175">Coiled coil</keyword>
<evidence type="ECO:0000313" key="7">
    <source>
        <dbReference type="Proteomes" id="UP001054902"/>
    </source>
</evidence>
<evidence type="ECO:0000256" key="4">
    <source>
        <dbReference type="SAM" id="Coils"/>
    </source>
</evidence>
<dbReference type="SUPFAM" id="SSF50985">
    <property type="entry name" value="RCC1/BLIP-II"/>
    <property type="match status" value="2"/>
</dbReference>
<dbReference type="EMBL" id="BLLK01000046">
    <property type="protein sequence ID" value="GFH52774.1"/>
    <property type="molecule type" value="Genomic_DNA"/>
</dbReference>
<dbReference type="InterPro" id="IPR002048">
    <property type="entry name" value="EF_hand_dom"/>
</dbReference>
<dbReference type="PANTHER" id="PTHR22870">
    <property type="entry name" value="REGULATOR OF CHROMOSOME CONDENSATION"/>
    <property type="match status" value="1"/>
</dbReference>
<dbReference type="PROSITE" id="PS00626">
    <property type="entry name" value="RCC1_2"/>
    <property type="match status" value="2"/>
</dbReference>
<dbReference type="SUPFAM" id="SSF47473">
    <property type="entry name" value="EF-hand"/>
    <property type="match status" value="1"/>
</dbReference>
<organism evidence="6 7">
    <name type="scientific">Chaetoceros tenuissimus</name>
    <dbReference type="NCBI Taxonomy" id="426638"/>
    <lineage>
        <taxon>Eukaryota</taxon>
        <taxon>Sar</taxon>
        <taxon>Stramenopiles</taxon>
        <taxon>Ochrophyta</taxon>
        <taxon>Bacillariophyta</taxon>
        <taxon>Coscinodiscophyceae</taxon>
        <taxon>Chaetocerotophycidae</taxon>
        <taxon>Chaetocerotales</taxon>
        <taxon>Chaetocerotaceae</taxon>
        <taxon>Chaetoceros</taxon>
    </lineage>
</organism>
<keyword evidence="1" id="KW-0677">Repeat</keyword>
<reference evidence="6 7" key="1">
    <citation type="journal article" date="2021" name="Sci. Rep.">
        <title>The genome of the diatom Chaetoceros tenuissimus carries an ancient integrated fragment of an extant virus.</title>
        <authorList>
            <person name="Hongo Y."/>
            <person name="Kimura K."/>
            <person name="Takaki Y."/>
            <person name="Yoshida Y."/>
            <person name="Baba S."/>
            <person name="Kobayashi G."/>
            <person name="Nagasaki K."/>
            <person name="Hano T."/>
            <person name="Tomaru Y."/>
        </authorList>
    </citation>
    <scope>NUCLEOTIDE SEQUENCE [LARGE SCALE GENOMIC DNA]</scope>
    <source>
        <strain evidence="6 7">NIES-3715</strain>
    </source>
</reference>
<feature type="domain" description="EF-hand" evidence="5">
    <location>
        <begin position="81"/>
        <end position="116"/>
    </location>
</feature>
<dbReference type="PROSITE" id="PS50222">
    <property type="entry name" value="EF_HAND_2"/>
    <property type="match status" value="4"/>
</dbReference>
<dbReference type="PROSITE" id="PS50012">
    <property type="entry name" value="RCC1_3"/>
    <property type="match status" value="3"/>
</dbReference>
<dbReference type="InterPro" id="IPR011992">
    <property type="entry name" value="EF-hand-dom_pair"/>
</dbReference>
<dbReference type="PROSITE" id="PS00018">
    <property type="entry name" value="EF_HAND_1"/>
    <property type="match status" value="4"/>
</dbReference>
<sequence>MDEEHACNIFQQYDKDKSGTINFEEFCEVQKDLGLNLSRAKSIEYFRLCDKDGNGEIDFDEFKVSLFVLNQDLNPHAVQPNSILSPKDAFQLFDNDSSGMIDESEFYFLLKFMNLDFDDKTQEKMFQRYDRDGSGFIDFQEFRQVWLRLSDPRKELADRGIEIPALATRQQLMRLLDEVLTEEETKEANAIEEAERYREEQAALQEKRKFNDAARERANDELSEALDNGGQVYLFGSGSQNQFSTAVEHSGYNDELLKELWKRKIDQIAMLNCKEHAVHKHHHIQVNTYPLWGKQISEISFTDSLMIALSKSGKVLTHGGNLQWWMEIENDSVLHEDDRNILTGRSRVIRKEETIPTVHALQHLRQCNKQTSSCMPAKTICSDGTDGEDKKTKMKIVLQYYNVYESSQSSSEEIYQIERCINKVDREQLVTSLQLRGRSCGDLRKHEMLELLYIELMKESRVLGEAEYLKLKSLDHEFFSLKSKKKLNQAKRRKNDFTLKRQIVHKDALSGRNKKDEDSKVEADQKLCHVAKSDEDEGGWISVAAGANHVGLLHYNGSLHMYGMNASHQLGLNDNTSILYKAEKIDVDGHEIQHVSCGHSHSAAITKKGEVYVWGRHLLDYLDYVPTKLNSIETVVTEVSCGSSHTAFVDINGRLFVFGSNGGYRLGVGDALDRSNPVRVLNLTSERIKKVSCGNFTTMVSTTIKHEVKTDNSGIVEEIYSGGDCYIAGRVAGKTNKKFEKVKRFVAGDEEISSNNLQIELVSCGFSHQGILTREGEVYCWGDNTNGCCGMSPTKSTLLKIPTRVNCYMKPVDLSLGKRSRGSSSSYCKEPFHEIDLECLSSVSKIVIENIRENHNNPARSNHDLYIWMMISDEEFPPTLDEGSLDESLGMSREKKRFSMNQRRIVWNLSKTSVGRHVRFQLEGTNLLEFQSIHIYGREGIEKQNITPISFVACGKKATAVVTSTNDNEDELLCSFNRAVSADGKNKLYLEDYAIYRDIASLVRVEQGKECPLCFAGLKCQLCSLRMKFKQELGGHDSIDLDEISKLLLN</sequence>
<feature type="repeat" description="RCC1" evidence="3">
    <location>
        <begin position="609"/>
        <end position="652"/>
    </location>
</feature>
<dbReference type="Gene3D" id="1.10.238.10">
    <property type="entry name" value="EF-hand"/>
    <property type="match status" value="2"/>
</dbReference>
<feature type="repeat" description="RCC1" evidence="3">
    <location>
        <begin position="557"/>
        <end position="608"/>
    </location>
</feature>
<keyword evidence="2" id="KW-0106">Calcium</keyword>
<dbReference type="InterPro" id="IPR018247">
    <property type="entry name" value="EF_Hand_1_Ca_BS"/>
</dbReference>